<proteinExistence type="predicted"/>
<dbReference type="EMBL" id="QUAM01000003">
    <property type="protein sequence ID" value="TPR14356.1"/>
    <property type="molecule type" value="Genomic_DNA"/>
</dbReference>
<evidence type="ECO:0000313" key="2">
    <source>
        <dbReference type="EMBL" id="TPR14356.1"/>
    </source>
</evidence>
<organism evidence="2 3">
    <name type="scientific">Apilactobacillus timberlakei</name>
    <dbReference type="NCBI Taxonomy" id="2008380"/>
    <lineage>
        <taxon>Bacteria</taxon>
        <taxon>Bacillati</taxon>
        <taxon>Bacillota</taxon>
        <taxon>Bacilli</taxon>
        <taxon>Lactobacillales</taxon>
        <taxon>Lactobacillaceae</taxon>
        <taxon>Apilactobacillus</taxon>
    </lineage>
</organism>
<name>A0ABY2YTD2_9LACO</name>
<feature type="chain" id="PRO_5046564327" evidence="1">
    <location>
        <begin position="25"/>
        <end position="191"/>
    </location>
</feature>
<protein>
    <submittedName>
        <fullName evidence="2">Uncharacterized protein</fullName>
    </submittedName>
</protein>
<comment type="caution">
    <text evidence="2">The sequence shown here is derived from an EMBL/GenBank/DDBJ whole genome shotgun (WGS) entry which is preliminary data.</text>
</comment>
<keyword evidence="1" id="KW-0732">Signal</keyword>
<dbReference type="RefSeq" id="WP_105988079.1">
    <property type="nucleotide sequence ID" value="NZ_POST01000003.1"/>
</dbReference>
<keyword evidence="3" id="KW-1185">Reference proteome</keyword>
<feature type="signal peptide" evidence="1">
    <location>
        <begin position="1"/>
        <end position="24"/>
    </location>
</feature>
<evidence type="ECO:0000313" key="3">
    <source>
        <dbReference type="Proteomes" id="UP000767392"/>
    </source>
</evidence>
<sequence length="191" mass="21865">MKFNFKNLSMLSLAALLFSTPLLNDNANAQSNNHYPKEKIVKSKQLTKKLAKDGYVYRLYTAKTTKNSDGPDEIVPSKDKTDFKVKDVFTYSGVTAHEVAKLVSRKGRIVTVDFMNGFYNKNKNIKSLKSIIKLETKIMNVDKKHDKNLKKVRKIINHLKSAKDRKIALESYHQLEDYLNNNGMQPSLLIV</sequence>
<evidence type="ECO:0000256" key="1">
    <source>
        <dbReference type="SAM" id="SignalP"/>
    </source>
</evidence>
<dbReference type="Proteomes" id="UP000767392">
    <property type="component" value="Unassembled WGS sequence"/>
</dbReference>
<reference evidence="2 3" key="1">
    <citation type="submission" date="2018-08" db="EMBL/GenBank/DDBJ databases">
        <title>Comparative genomics of wild bee and flower associated Lactobacillus reveals potential adaptation to the bee host.</title>
        <authorList>
            <person name="Vuong H.Q."/>
            <person name="Mcfrederick Q.S."/>
        </authorList>
    </citation>
    <scope>NUCLEOTIDE SEQUENCE [LARGE SCALE GENOMIC DNA]</scope>
    <source>
        <strain evidence="2 3">HV_04</strain>
    </source>
</reference>
<gene>
    <name evidence="2" type="ORF">DY048_05255</name>
</gene>
<accession>A0ABY2YTD2</accession>